<accession>A0A0U0ZT93</accession>
<dbReference type="Proteomes" id="UP000045782">
    <property type="component" value="Unassembled WGS sequence"/>
</dbReference>
<evidence type="ECO:0000256" key="1">
    <source>
        <dbReference type="SAM" id="MobiDB-lite"/>
    </source>
</evidence>
<feature type="region of interest" description="Disordered" evidence="1">
    <location>
        <begin position="1"/>
        <end position="23"/>
    </location>
</feature>
<protein>
    <submittedName>
        <fullName evidence="2">Uncharacterized protein</fullName>
    </submittedName>
</protein>
<proteinExistence type="predicted"/>
<reference evidence="2 3" key="1">
    <citation type="submission" date="2015-03" db="EMBL/GenBank/DDBJ databases">
        <authorList>
            <person name="Murphy D."/>
        </authorList>
    </citation>
    <scope>NUCLEOTIDE SEQUENCE [LARGE SCALE GENOMIC DNA]</scope>
    <source>
        <strain evidence="2 3">PAP088</strain>
    </source>
</reference>
<organism evidence="2 3">
    <name type="scientific">Mycobacteroides abscessus</name>
    <dbReference type="NCBI Taxonomy" id="36809"/>
    <lineage>
        <taxon>Bacteria</taxon>
        <taxon>Bacillati</taxon>
        <taxon>Actinomycetota</taxon>
        <taxon>Actinomycetes</taxon>
        <taxon>Mycobacteriales</taxon>
        <taxon>Mycobacteriaceae</taxon>
        <taxon>Mycobacteroides</taxon>
    </lineage>
</organism>
<sequence length="178" mass="19591">MGEPLTAMSRTDTERQGCTGNDNHGEITAADAYTCSVEIEQHPLPTYSAHCVEHGTVSYDTAPTAERASRTFICDPTRRRFIVCSDEPGDSGEPSVVDLGGLVSRVQSTIELADHFDSDLKMFRWNPRAPQLLEPLVSRLIEASAFDEDDWAWPVYEITTADGAEIIATVRCKIDGRA</sequence>
<gene>
    <name evidence="2" type="ORF">ERS075579_04155</name>
</gene>
<evidence type="ECO:0000313" key="2">
    <source>
        <dbReference type="EMBL" id="CPV67124.1"/>
    </source>
</evidence>
<dbReference type="EMBL" id="CSWP01000009">
    <property type="protein sequence ID" value="CPV67124.1"/>
    <property type="molecule type" value="Genomic_DNA"/>
</dbReference>
<evidence type="ECO:0000313" key="3">
    <source>
        <dbReference type="Proteomes" id="UP000045782"/>
    </source>
</evidence>
<name>A0A0U0ZT93_9MYCO</name>
<dbReference type="AlphaFoldDB" id="A0A0U0ZT93"/>